<evidence type="ECO:0000259" key="2">
    <source>
        <dbReference type="PROSITE" id="PS50056"/>
    </source>
</evidence>
<sequence>MRLSIGVCPETGGLVIVLLSPVGFGDESQLVKTVEAASNTCPSSSSARVGLIIQESLTRWLTGPEIYRILRRRRTLTASTPWGHRPVPILLSTLLQLHEWVTRHAHFPTQPSRAHYPCHPVTPCHSPSSDLLPQDVPVQHKPFSDVNDTEKSAFAKGTSSSQPGFIGTITKGLVDTSKNAIKAVQVNKARHAVSFVVVFRGFDLDLTYITENIIAMGFPAGYLANECVLNLNQCYRNQMEEVIDFLETRHKGKYKAYNLCSERLYDVSLFEGKEDIENVVAVHCKAGMARTGLMICSLFLYLKFFPTAEEYMDFYNQKRCVDGNGLVLPSQILVHGSKAEARENSAGSGVNASSSESSEFKVMAADASVFSFGDEDDYESD</sequence>
<dbReference type="InterPro" id="IPR016130">
    <property type="entry name" value="Tyr_Pase_AS"/>
</dbReference>
<dbReference type="SUPFAM" id="SSF52799">
    <property type="entry name" value="(Phosphotyrosine protein) phosphatases II"/>
    <property type="match status" value="1"/>
</dbReference>
<feature type="domain" description="Phosphatase tensin-type" evidence="3">
    <location>
        <begin position="195"/>
        <end position="345"/>
    </location>
</feature>
<gene>
    <name evidence="4" type="ORF">Bca52824_041089</name>
</gene>
<proteinExistence type="predicted"/>
<name>A0A8X7UW42_BRACI</name>
<evidence type="ECO:0008006" key="6">
    <source>
        <dbReference type="Google" id="ProtNLM"/>
    </source>
</evidence>
<dbReference type="Gene3D" id="3.90.190.10">
    <property type="entry name" value="Protein tyrosine phosphatase superfamily"/>
    <property type="match status" value="2"/>
</dbReference>
<dbReference type="PROSITE" id="PS50056">
    <property type="entry name" value="TYR_PHOSPHATASE_2"/>
    <property type="match status" value="1"/>
</dbReference>
<accession>A0A8X7UW42</accession>
<evidence type="ECO:0000313" key="4">
    <source>
        <dbReference type="EMBL" id="KAG2294420.1"/>
    </source>
</evidence>
<dbReference type="GO" id="GO:0005829">
    <property type="term" value="C:cytosol"/>
    <property type="evidence" value="ECO:0007669"/>
    <property type="project" value="TreeGrafter"/>
</dbReference>
<dbReference type="PROSITE" id="PS51181">
    <property type="entry name" value="PPASE_TENSIN"/>
    <property type="match status" value="1"/>
</dbReference>
<dbReference type="PANTHER" id="PTHR12305">
    <property type="entry name" value="PHOSPHATASE WITH HOMOLOGY TO TENSIN"/>
    <property type="match status" value="1"/>
</dbReference>
<keyword evidence="1" id="KW-0378">Hydrolase</keyword>
<evidence type="ECO:0000313" key="5">
    <source>
        <dbReference type="Proteomes" id="UP000886595"/>
    </source>
</evidence>
<dbReference type="InterPro" id="IPR029021">
    <property type="entry name" value="Prot-tyrosine_phosphatase-like"/>
</dbReference>
<organism evidence="4 5">
    <name type="scientific">Brassica carinata</name>
    <name type="common">Ethiopian mustard</name>
    <name type="synonym">Abyssinian cabbage</name>
    <dbReference type="NCBI Taxonomy" id="52824"/>
    <lineage>
        <taxon>Eukaryota</taxon>
        <taxon>Viridiplantae</taxon>
        <taxon>Streptophyta</taxon>
        <taxon>Embryophyta</taxon>
        <taxon>Tracheophyta</taxon>
        <taxon>Spermatophyta</taxon>
        <taxon>Magnoliopsida</taxon>
        <taxon>eudicotyledons</taxon>
        <taxon>Gunneridae</taxon>
        <taxon>Pentapetalae</taxon>
        <taxon>rosids</taxon>
        <taxon>malvids</taxon>
        <taxon>Brassicales</taxon>
        <taxon>Brassicaceae</taxon>
        <taxon>Brassiceae</taxon>
        <taxon>Brassica</taxon>
    </lineage>
</organism>
<dbReference type="OrthoDB" id="266663at2759"/>
<dbReference type="EMBL" id="JAAMPC010000009">
    <property type="protein sequence ID" value="KAG2294420.1"/>
    <property type="molecule type" value="Genomic_DNA"/>
</dbReference>
<keyword evidence="5" id="KW-1185">Reference proteome</keyword>
<dbReference type="InterPro" id="IPR000387">
    <property type="entry name" value="Tyr_Pase_dom"/>
</dbReference>
<dbReference type="InterPro" id="IPR051281">
    <property type="entry name" value="Dual-spec_lipid-protein_phosph"/>
</dbReference>
<dbReference type="AlphaFoldDB" id="A0A8X7UW42"/>
<dbReference type="PANTHER" id="PTHR12305:SF96">
    <property type="entry name" value="PHOSPHATIDYLINOSITOL 3,4,5-TRISPHOSPHATE 3-PHOSPHATASE AND PROTEIN-TYROSINE-PHOSPHATASE PTEN2A"/>
    <property type="match status" value="1"/>
</dbReference>
<comment type="caution">
    <text evidence="4">The sequence shown here is derived from an EMBL/GenBank/DDBJ whole genome shotgun (WGS) entry which is preliminary data.</text>
</comment>
<dbReference type="GO" id="GO:0016314">
    <property type="term" value="F:phosphatidylinositol-3,4,5-trisphosphate 3-phosphatase activity"/>
    <property type="evidence" value="ECO:0007669"/>
    <property type="project" value="TreeGrafter"/>
</dbReference>
<dbReference type="InterPro" id="IPR029023">
    <property type="entry name" value="Tensin_phosphatase"/>
</dbReference>
<reference evidence="4 5" key="1">
    <citation type="submission" date="2020-02" db="EMBL/GenBank/DDBJ databases">
        <authorList>
            <person name="Ma Q."/>
            <person name="Huang Y."/>
            <person name="Song X."/>
            <person name="Pei D."/>
        </authorList>
    </citation>
    <scope>NUCLEOTIDE SEQUENCE [LARGE SCALE GENOMIC DNA]</scope>
    <source>
        <strain evidence="4">Sxm20200214</strain>
        <tissue evidence="4">Leaf</tissue>
    </source>
</reference>
<evidence type="ECO:0000259" key="3">
    <source>
        <dbReference type="PROSITE" id="PS51181"/>
    </source>
</evidence>
<feature type="domain" description="Tyrosine specific protein phosphatases" evidence="2">
    <location>
        <begin position="271"/>
        <end position="319"/>
    </location>
</feature>
<evidence type="ECO:0000256" key="1">
    <source>
        <dbReference type="ARBA" id="ARBA00022801"/>
    </source>
</evidence>
<dbReference type="Proteomes" id="UP000886595">
    <property type="component" value="Unassembled WGS sequence"/>
</dbReference>
<dbReference type="PROSITE" id="PS00383">
    <property type="entry name" value="TYR_PHOSPHATASE_1"/>
    <property type="match status" value="1"/>
</dbReference>
<protein>
    <recommendedName>
        <fullName evidence="6">Tyrosine specific protein phosphatases domain-containing protein</fullName>
    </recommendedName>
</protein>